<evidence type="ECO:0000313" key="9">
    <source>
        <dbReference type="EMBL" id="SGZ54583.1"/>
    </source>
</evidence>
<evidence type="ECO:0000256" key="5">
    <source>
        <dbReference type="ARBA" id="ARBA00023002"/>
    </source>
</evidence>
<dbReference type="Gene3D" id="1.10.630.10">
    <property type="entry name" value="Cytochrome P450"/>
    <property type="match status" value="2"/>
</dbReference>
<keyword evidence="4 8" id="KW-0479">Metal-binding</keyword>
<dbReference type="InterPro" id="IPR017972">
    <property type="entry name" value="Cyt_P450_CS"/>
</dbReference>
<dbReference type="InterPro" id="IPR047146">
    <property type="entry name" value="Cyt_P450_E_CYP52_fungi"/>
</dbReference>
<dbReference type="InterPro" id="IPR002402">
    <property type="entry name" value="Cyt_P450_E_grp-II"/>
</dbReference>
<sequence length="935" mass="105904">MAGKGTIMTKDPENVKALLATQFNDFALGTRYDAMNITLGAGIFTLDGDGWKHSRAMLRPQFAREQVGHVTMLEPHVQALISRVKEAHGQSLDLQKLFFQLTIDAGTEFLFGESCESLRANEKAVGDLSSFEKLKQEFPTSFNYAQDMLFRRAALQSLYFIAGGSKFKRSNEVIHSFADYYVHKALATSNEDIEKIHSESYVFLYELVKQTRDPKLLRDQCLNILLAARDTTAGLLSFTFYELARNPDILNKLRQEIYEAFGDGEDLSLVTFESLKKCEYLKWVLNEALRMYPSVPTNFRVAQKNTTLPHGGGPDGISPIFVPKGTSVAYSTFAMHREPEFYGEDSEVYRPERWGEPEAKKYGWAYVPFNGGPRICLGQQFALTEASYVTVRLLQTFKNLVAFDTDYPPAKLTHLTMSLANGCNHTKGRAWYGVIAFLFVAYVALNHLKQYIIYRRSGASLPPRTGDYILGFKNVAELIKQQQAGTTPEYFQSKYSTVKGKTFRSYMAGTTGITTKDPENIKALLATQFNDFALGSTRYNAIKVTLGDGIFTLDGNGWKHSRAMLRPQFARDQVGHVASLEPHIQALAKRIRQAKGSSFDLQPLFFELTIDTGTEFLFGESCDSLSADPNAVVDHSSFEKIRQNFSDSFNYTQNMLFNRVVTQGLYFLRDSFKFRRSNLVVHAFTDHYVQLALNSSEEDIDKYSKHGYVFLHELAKQTRDPKVLRDQCLNILLAARDTTAGLLSFTFYELARNPEILKKLRQEIYEAFGDGEDLSLITFESLKRCEYLKWVLNEALRMYPSVPTNFRVAQKNTTLPRGGGPDGMSPIFVPKGASISYTVYATHRDPEYYGKDAEAFRPERWGEPEAKKYGWAFVPFNGGPRVCLGQQFALTEASYTTVRLLQLFKHIESFDTQYPPLKMTHLTMSLFHGCNVSMT</sequence>
<dbReference type="PRINTS" id="PR01239">
    <property type="entry name" value="EP450IICYP52"/>
</dbReference>
<feature type="binding site" description="axial binding residue" evidence="8">
    <location>
        <position position="883"/>
    </location>
    <ligand>
        <name>heme</name>
        <dbReference type="ChEBI" id="CHEBI:30413"/>
    </ligand>
    <ligandPart>
        <name>Fe</name>
        <dbReference type="ChEBI" id="CHEBI:18248"/>
    </ligandPart>
</feature>
<dbReference type="Proteomes" id="UP000182259">
    <property type="component" value="Chromosome III"/>
</dbReference>
<dbReference type="InterPro" id="IPR001128">
    <property type="entry name" value="Cyt_P450"/>
</dbReference>
<name>A0A1L0BT66_9ASCO</name>
<comment type="cofactor">
    <cofactor evidence="1 8">
        <name>heme</name>
        <dbReference type="ChEBI" id="CHEBI:30413"/>
    </cofactor>
</comment>
<evidence type="ECO:0000256" key="1">
    <source>
        <dbReference type="ARBA" id="ARBA00001971"/>
    </source>
</evidence>
<accession>A0A1L0BT66</accession>
<dbReference type="PROSITE" id="PS00086">
    <property type="entry name" value="CYTOCHROME_P450"/>
    <property type="match status" value="2"/>
</dbReference>
<dbReference type="AlphaFoldDB" id="A0A1L0BT66"/>
<comment type="similarity">
    <text evidence="2">Belongs to the cytochrome P450 family.</text>
</comment>
<gene>
    <name evidence="9" type="ORF">SAMEA4029009_CIC11G00000003936</name>
</gene>
<evidence type="ECO:0000256" key="6">
    <source>
        <dbReference type="ARBA" id="ARBA00023004"/>
    </source>
</evidence>
<keyword evidence="6 8" id="KW-0408">Iron</keyword>
<dbReference type="PANTHER" id="PTHR24287:SF1">
    <property type="entry name" value="P450, PUTATIVE (EUROFUNG)-RELATED"/>
    <property type="match status" value="1"/>
</dbReference>
<organism evidence="9 10">
    <name type="scientific">Sungouiella intermedia</name>
    <dbReference type="NCBI Taxonomy" id="45354"/>
    <lineage>
        <taxon>Eukaryota</taxon>
        <taxon>Fungi</taxon>
        <taxon>Dikarya</taxon>
        <taxon>Ascomycota</taxon>
        <taxon>Saccharomycotina</taxon>
        <taxon>Pichiomycetes</taxon>
        <taxon>Metschnikowiaceae</taxon>
        <taxon>Sungouiella</taxon>
    </lineage>
</organism>
<dbReference type="Pfam" id="PF00067">
    <property type="entry name" value="p450"/>
    <property type="match status" value="2"/>
</dbReference>
<protein>
    <submittedName>
        <fullName evidence="9">CIC11C00000003936</fullName>
    </submittedName>
</protein>
<evidence type="ECO:0000313" key="10">
    <source>
        <dbReference type="Proteomes" id="UP000182259"/>
    </source>
</evidence>
<evidence type="ECO:0000256" key="4">
    <source>
        <dbReference type="ARBA" id="ARBA00022723"/>
    </source>
</evidence>
<evidence type="ECO:0000256" key="3">
    <source>
        <dbReference type="ARBA" id="ARBA00022617"/>
    </source>
</evidence>
<dbReference type="PANTHER" id="PTHR24287">
    <property type="entry name" value="P450, PUTATIVE (EUROFUNG)-RELATED"/>
    <property type="match status" value="1"/>
</dbReference>
<dbReference type="CDD" id="cd11063">
    <property type="entry name" value="CYP52"/>
    <property type="match status" value="2"/>
</dbReference>
<dbReference type="PRINTS" id="PR00385">
    <property type="entry name" value="P450"/>
</dbReference>
<dbReference type="GO" id="GO:0005506">
    <property type="term" value="F:iron ion binding"/>
    <property type="evidence" value="ECO:0007669"/>
    <property type="project" value="InterPro"/>
</dbReference>
<evidence type="ECO:0000256" key="7">
    <source>
        <dbReference type="ARBA" id="ARBA00023033"/>
    </source>
</evidence>
<keyword evidence="5" id="KW-0560">Oxidoreductase</keyword>
<evidence type="ECO:0000256" key="8">
    <source>
        <dbReference type="PIRSR" id="PIRSR602402-1"/>
    </source>
</evidence>
<dbReference type="InterPro" id="IPR036396">
    <property type="entry name" value="Cyt_P450_sf"/>
</dbReference>
<dbReference type="GO" id="GO:0020037">
    <property type="term" value="F:heme binding"/>
    <property type="evidence" value="ECO:0007669"/>
    <property type="project" value="InterPro"/>
</dbReference>
<dbReference type="InterPro" id="IPR002974">
    <property type="entry name" value="Cyt_P450_E_CYP52_ascomycetes"/>
</dbReference>
<proteinExistence type="inferred from homology"/>
<keyword evidence="7" id="KW-0503">Monooxygenase</keyword>
<reference evidence="9 10" key="1">
    <citation type="submission" date="2016-10" db="EMBL/GenBank/DDBJ databases">
        <authorList>
            <person name="de Groot N.N."/>
        </authorList>
    </citation>
    <scope>NUCLEOTIDE SEQUENCE [LARGE SCALE GENOMIC DNA]</scope>
    <source>
        <strain evidence="9 10">PYCC 4715</strain>
    </source>
</reference>
<dbReference type="GO" id="GO:0016712">
    <property type="term" value="F:oxidoreductase activity, acting on paired donors, with incorporation or reduction of molecular oxygen, reduced flavin or flavoprotein as one donor, and incorporation of one atom of oxygen"/>
    <property type="evidence" value="ECO:0007669"/>
    <property type="project" value="InterPro"/>
</dbReference>
<dbReference type="PRINTS" id="PR00464">
    <property type="entry name" value="EP450II"/>
</dbReference>
<keyword evidence="3 8" id="KW-0349">Heme</keyword>
<dbReference type="EMBL" id="LT635766">
    <property type="protein sequence ID" value="SGZ54583.1"/>
    <property type="molecule type" value="Genomic_DNA"/>
</dbReference>
<evidence type="ECO:0000256" key="2">
    <source>
        <dbReference type="ARBA" id="ARBA00010617"/>
    </source>
</evidence>
<dbReference type="SUPFAM" id="SSF48264">
    <property type="entry name" value="Cytochrome P450"/>
    <property type="match status" value="2"/>
</dbReference>